<accession>A0A0H5Q3Y9</accession>
<proteinExistence type="predicted"/>
<organism evidence="1">
    <name type="scientific">uncultured prokaryote</name>
    <dbReference type="NCBI Taxonomy" id="198431"/>
    <lineage>
        <taxon>unclassified sequences</taxon>
        <taxon>environmental samples</taxon>
    </lineage>
</organism>
<name>A0A0H5Q3Y9_9ZZZZ</name>
<protein>
    <submittedName>
        <fullName evidence="1">Uncharacterized protein</fullName>
    </submittedName>
</protein>
<dbReference type="AlphaFoldDB" id="A0A0H5Q3Y9"/>
<reference evidence="1" key="2">
    <citation type="submission" date="2015-07" db="EMBL/GenBank/DDBJ databases">
        <title>Plasmids, circular viruses and viroids from rat gut.</title>
        <authorList>
            <person name="Jorgensen T.J."/>
            <person name="Hansen M.A."/>
            <person name="Xu Z."/>
            <person name="Tabak M.A."/>
            <person name="Sorensen S.J."/>
            <person name="Hansen L.H."/>
        </authorList>
    </citation>
    <scope>NUCLEOTIDE SEQUENCE</scope>
    <source>
        <strain evidence="1">RGFK0940</strain>
    </source>
</reference>
<sequence length="71" mass="7722">MHVTLSVYTSRGRHEVSVVAHPKIAASLGEYVLLEGVVLEDLSENPSATECLASAYRAVGRELLARVDDLR</sequence>
<dbReference type="EMBL" id="LN853537">
    <property type="protein sequence ID" value="CRY96134.1"/>
    <property type="molecule type" value="Genomic_DNA"/>
</dbReference>
<evidence type="ECO:0000313" key="1">
    <source>
        <dbReference type="EMBL" id="CRY96134.1"/>
    </source>
</evidence>
<reference evidence="1" key="1">
    <citation type="submission" date="2015-06" db="EMBL/GenBank/DDBJ databases">
        <authorList>
            <person name="Joergensen T."/>
        </authorList>
    </citation>
    <scope>NUCLEOTIDE SEQUENCE</scope>
    <source>
        <strain evidence="1">RGFK0940</strain>
    </source>
</reference>